<protein>
    <recommendedName>
        <fullName evidence="1">AB hydrolase-1 domain-containing protein</fullName>
    </recommendedName>
</protein>
<dbReference type="PANTHER" id="PTHR43358">
    <property type="entry name" value="ALPHA/BETA-HYDROLASE"/>
    <property type="match status" value="1"/>
</dbReference>
<name>A0A484HKL8_9BACT</name>
<dbReference type="Gene3D" id="3.40.50.1820">
    <property type="entry name" value="alpha/beta hydrolase"/>
    <property type="match status" value="1"/>
</dbReference>
<dbReference type="PANTHER" id="PTHR43358:SF4">
    <property type="entry name" value="ALPHA_BETA HYDROLASE FOLD-1 DOMAIN-CONTAINING PROTEIN"/>
    <property type="match status" value="1"/>
</dbReference>
<dbReference type="AlphaFoldDB" id="A0A484HKL8"/>
<proteinExistence type="predicted"/>
<organism evidence="2">
    <name type="scientific">uncultured Desulfobacteraceae bacterium</name>
    <dbReference type="NCBI Taxonomy" id="218296"/>
    <lineage>
        <taxon>Bacteria</taxon>
        <taxon>Pseudomonadati</taxon>
        <taxon>Thermodesulfobacteriota</taxon>
        <taxon>Desulfobacteria</taxon>
        <taxon>Desulfobacterales</taxon>
        <taxon>Desulfobacteraceae</taxon>
        <taxon>environmental samples</taxon>
    </lineage>
</organism>
<sequence length="289" mass="31410">MKKWRSLLLVFIVSAHAVLTLAGAFFLAHPNVFKVFKDYGLPEDHGLSAETIHTKAGEAWLIRNPAASRVVLLCHGRSRNRSYMLPLARALAGDFNVALFDFRSHGRHPFGACAIGLKESEDVGHMLDALEQEGFSDIVVYGASMGGAAAAFELAAHPRASVSGLVLNGVFADLRALLEKRLRQSVIPPYLSGLIIRLGGAWAGFVPEEVRPADAIERVSLPVLTLQAREDELVPASSGKILSDHAGGPSRLCMYDGTHDMAKNEAVERMTRSFARTLALECPDEIEDR</sequence>
<feature type="domain" description="AB hydrolase-1" evidence="1">
    <location>
        <begin position="71"/>
        <end position="230"/>
    </location>
</feature>
<dbReference type="InterPro" id="IPR000073">
    <property type="entry name" value="AB_hydrolase_1"/>
</dbReference>
<evidence type="ECO:0000313" key="2">
    <source>
        <dbReference type="EMBL" id="VEN74768.1"/>
    </source>
</evidence>
<evidence type="ECO:0000259" key="1">
    <source>
        <dbReference type="Pfam" id="PF12697"/>
    </source>
</evidence>
<dbReference type="EMBL" id="CAACVI010000045">
    <property type="protein sequence ID" value="VEN74768.1"/>
    <property type="molecule type" value="Genomic_DNA"/>
</dbReference>
<accession>A0A484HKL8</accession>
<dbReference type="SUPFAM" id="SSF53474">
    <property type="entry name" value="alpha/beta-Hydrolases"/>
    <property type="match status" value="1"/>
</dbReference>
<dbReference type="InterPro" id="IPR029058">
    <property type="entry name" value="AB_hydrolase_fold"/>
</dbReference>
<dbReference type="Pfam" id="PF12697">
    <property type="entry name" value="Abhydrolase_6"/>
    <property type="match status" value="1"/>
</dbReference>
<gene>
    <name evidence="2" type="ORF">EPICR_50044</name>
</gene>
<dbReference type="InterPro" id="IPR052920">
    <property type="entry name" value="DNA-binding_regulatory"/>
</dbReference>
<reference evidence="2" key="1">
    <citation type="submission" date="2019-01" db="EMBL/GenBank/DDBJ databases">
        <authorList>
            <consortium name="Genoscope - CEA"/>
            <person name="William W."/>
        </authorList>
    </citation>
    <scope>NUCLEOTIDE SEQUENCE</scope>
    <source>
        <strain evidence="2">CR-1</strain>
    </source>
</reference>